<feature type="region of interest" description="Disordered" evidence="1">
    <location>
        <begin position="24"/>
        <end position="149"/>
    </location>
</feature>
<feature type="chain" id="PRO_5009386197" evidence="2">
    <location>
        <begin position="23"/>
        <end position="167"/>
    </location>
</feature>
<evidence type="ECO:0000313" key="3">
    <source>
        <dbReference type="EMBL" id="OAV95878.1"/>
    </source>
</evidence>
<reference evidence="3" key="1">
    <citation type="submission" date="2009-11" db="EMBL/GenBank/DDBJ databases">
        <authorList>
            <consortium name="The Broad Institute Genome Sequencing Platform"/>
            <person name="Ward D."/>
            <person name="Feldgarden M."/>
            <person name="Earl A."/>
            <person name="Young S.K."/>
            <person name="Zeng Q."/>
            <person name="Koehrsen M."/>
            <person name="Alvarado L."/>
            <person name="Berlin A."/>
            <person name="Bochicchio J."/>
            <person name="Borenstein D."/>
            <person name="Chapman S.B."/>
            <person name="Chen Z."/>
            <person name="Engels R."/>
            <person name="Freedman E."/>
            <person name="Gellesch M."/>
            <person name="Goldberg J."/>
            <person name="Griggs A."/>
            <person name="Gujja S."/>
            <person name="Heilman E."/>
            <person name="Heiman D."/>
            <person name="Hepburn T."/>
            <person name="Howarth C."/>
            <person name="Jen D."/>
            <person name="Larson L."/>
            <person name="Lewis B."/>
            <person name="Mehta T."/>
            <person name="Park D."/>
            <person name="Pearson M."/>
            <person name="Roberts A."/>
            <person name="Saif S."/>
            <person name="Shea T."/>
            <person name="Shenoy N."/>
            <person name="Sisk P."/>
            <person name="Stolte C."/>
            <person name="Sykes S."/>
            <person name="Thomson T."/>
            <person name="Walk T."/>
            <person name="White J."/>
            <person name="Yandava C."/>
            <person name="Izard J."/>
            <person name="Baranova O.V."/>
            <person name="Blanton J.M."/>
            <person name="Tanner A.C."/>
            <person name="Dewhirst F.E."/>
            <person name="Haas B."/>
            <person name="Nusbaum C."/>
            <person name="Birren B."/>
        </authorList>
    </citation>
    <scope>NUCLEOTIDE SEQUENCE [LARGE SCALE GENOMIC DNA]</scope>
    <source>
        <strain evidence="3">1-1 BBBD Race 1</strain>
    </source>
</reference>
<dbReference type="VEuPathDB" id="FungiDB:PTTG_04880"/>
<accession>A0A0C4EVP4</accession>
<feature type="compositionally biased region" description="Polar residues" evidence="1">
    <location>
        <begin position="58"/>
        <end position="74"/>
    </location>
</feature>
<reference evidence="4 5" key="3">
    <citation type="journal article" date="2017" name="G3 (Bethesda)">
        <title>Comparative analysis highlights variable genome content of wheat rusts and divergence of the mating loci.</title>
        <authorList>
            <person name="Cuomo C.A."/>
            <person name="Bakkeren G."/>
            <person name="Khalil H.B."/>
            <person name="Panwar V."/>
            <person name="Joly D."/>
            <person name="Linning R."/>
            <person name="Sakthikumar S."/>
            <person name="Song X."/>
            <person name="Adiconis X."/>
            <person name="Fan L."/>
            <person name="Goldberg J.M."/>
            <person name="Levin J.Z."/>
            <person name="Young S."/>
            <person name="Zeng Q."/>
            <person name="Anikster Y."/>
            <person name="Bruce M."/>
            <person name="Wang M."/>
            <person name="Yin C."/>
            <person name="McCallum B."/>
            <person name="Szabo L.J."/>
            <person name="Hulbert S."/>
            <person name="Chen X."/>
            <person name="Fellers J.P."/>
        </authorList>
    </citation>
    <scope>NUCLEOTIDE SEQUENCE</scope>
    <source>
        <strain evidence="5">Isolate 1-1 / race 1 (BBBD)</strain>
        <strain evidence="4">isolate 1-1 / race 1 (BBBD)</strain>
    </source>
</reference>
<feature type="signal peptide" evidence="2">
    <location>
        <begin position="1"/>
        <end position="22"/>
    </location>
</feature>
<evidence type="ECO:0000256" key="2">
    <source>
        <dbReference type="SAM" id="SignalP"/>
    </source>
</evidence>
<dbReference type="Proteomes" id="UP000005240">
    <property type="component" value="Unassembled WGS sequence"/>
</dbReference>
<keyword evidence="2" id="KW-0732">Signal</keyword>
<protein>
    <submittedName>
        <fullName evidence="3 4">Uncharacterized protein</fullName>
    </submittedName>
</protein>
<sequence length="167" mass="16915">MHCSTLLIAFVGFCSILPLAMGSTSPDAGVAPDSDGEDKTKGATAIANQGSKDKAMSMNMTMPTNGSKDNANAKDSTSSSDGSSDNGPKMFPGQMVNGKCMCSSPSSPPTEKDSKPDPPLEDPPTKTPPTTTTPPTDNNSTSSATSMSGNTAFLTGFISVAVASLVV</sequence>
<reference evidence="4" key="4">
    <citation type="submission" date="2025-05" db="UniProtKB">
        <authorList>
            <consortium name="EnsemblFungi"/>
        </authorList>
    </citation>
    <scope>IDENTIFICATION</scope>
    <source>
        <strain evidence="4">isolate 1-1 / race 1 (BBBD)</strain>
    </source>
</reference>
<dbReference type="AlphaFoldDB" id="A0A0C4EVP4"/>
<evidence type="ECO:0000313" key="5">
    <source>
        <dbReference type="Proteomes" id="UP000005240"/>
    </source>
</evidence>
<reference evidence="3" key="2">
    <citation type="submission" date="2016-05" db="EMBL/GenBank/DDBJ databases">
        <title>Comparative analysis highlights variable genome content of wheat rusts and divergence of the mating loci.</title>
        <authorList>
            <person name="Cuomo C.A."/>
            <person name="Bakkeren G."/>
            <person name="Szabo L."/>
            <person name="Khalil H."/>
            <person name="Joly D."/>
            <person name="Goldberg J."/>
            <person name="Young S."/>
            <person name="Zeng Q."/>
            <person name="Fellers J."/>
        </authorList>
    </citation>
    <scope>NUCLEOTIDE SEQUENCE [LARGE SCALE GENOMIC DNA]</scope>
    <source>
        <strain evidence="3">1-1 BBBD Race 1</strain>
    </source>
</reference>
<name>A0A0C4EVP4_PUCT1</name>
<keyword evidence="5" id="KW-1185">Reference proteome</keyword>
<proteinExistence type="predicted"/>
<dbReference type="OMA" id="CMCSSPS"/>
<feature type="compositionally biased region" description="Low complexity" evidence="1">
    <location>
        <begin position="128"/>
        <end position="149"/>
    </location>
</feature>
<evidence type="ECO:0000256" key="1">
    <source>
        <dbReference type="SAM" id="MobiDB-lite"/>
    </source>
</evidence>
<dbReference type="EnsemblFungi" id="PTTG_04880-t43_1">
    <property type="protein sequence ID" value="PTTG_04880-t43_1-p1"/>
    <property type="gene ID" value="PTTG_04880"/>
</dbReference>
<dbReference type="OrthoDB" id="2507807at2759"/>
<dbReference type="STRING" id="630390.A0A0C4EVP4"/>
<evidence type="ECO:0000313" key="4">
    <source>
        <dbReference type="EnsemblFungi" id="PTTG_04880-t43_1-p1"/>
    </source>
</evidence>
<feature type="compositionally biased region" description="Low complexity" evidence="1">
    <location>
        <begin position="75"/>
        <end position="85"/>
    </location>
</feature>
<organism evidence="3">
    <name type="scientific">Puccinia triticina (isolate 1-1 / race 1 (BBBD))</name>
    <name type="common">Brown leaf rust fungus</name>
    <dbReference type="NCBI Taxonomy" id="630390"/>
    <lineage>
        <taxon>Eukaryota</taxon>
        <taxon>Fungi</taxon>
        <taxon>Dikarya</taxon>
        <taxon>Basidiomycota</taxon>
        <taxon>Pucciniomycotina</taxon>
        <taxon>Pucciniomycetes</taxon>
        <taxon>Pucciniales</taxon>
        <taxon>Pucciniaceae</taxon>
        <taxon>Puccinia</taxon>
    </lineage>
</organism>
<gene>
    <name evidence="3" type="ORF">PTTG_04880</name>
</gene>
<dbReference type="EMBL" id="ADAS02000025">
    <property type="protein sequence ID" value="OAV95878.1"/>
    <property type="molecule type" value="Genomic_DNA"/>
</dbReference>